<dbReference type="Pfam" id="PF16930">
    <property type="entry name" value="Porin_5"/>
    <property type="match status" value="1"/>
</dbReference>
<organism evidence="1 2">
    <name type="scientific">Rhizomicrobium palustre</name>
    <dbReference type="NCBI Taxonomy" id="189966"/>
    <lineage>
        <taxon>Bacteria</taxon>
        <taxon>Pseudomonadati</taxon>
        <taxon>Pseudomonadota</taxon>
        <taxon>Alphaproteobacteria</taxon>
        <taxon>Micropepsales</taxon>
        <taxon>Micropepsaceae</taxon>
        <taxon>Rhizomicrobium</taxon>
    </lineage>
</organism>
<dbReference type="AlphaFoldDB" id="A0A846N0D7"/>
<accession>A0A846N0D7</accession>
<dbReference type="InterPro" id="IPR032638">
    <property type="entry name" value="Porin_5"/>
</dbReference>
<gene>
    <name evidence="1" type="ORF">FHS83_002277</name>
</gene>
<reference evidence="1 2" key="1">
    <citation type="submission" date="2020-03" db="EMBL/GenBank/DDBJ databases">
        <title>Genomic Encyclopedia of Type Strains, Phase IV (KMG-IV): sequencing the most valuable type-strain genomes for metagenomic binning, comparative biology and taxonomic classification.</title>
        <authorList>
            <person name="Goeker M."/>
        </authorList>
    </citation>
    <scope>NUCLEOTIDE SEQUENCE [LARGE SCALE GENOMIC DNA]</scope>
    <source>
        <strain evidence="1 2">DSM 19867</strain>
    </source>
</reference>
<sequence>MMRYLKREVGIMINRNKRSNRSMGFFNSSALTLSLVLPFFCGAQALAQDATSALSPDTVKLVTFLVEKGVLSKAQATEFAQKMSREKAAAASPVAASPAAAANTSAAAAVPTSEAVVRVPYIPETVRKQIKAELRQEVMAQAKDEHWAAPDEMPAWTKHLRLSGDLRLRYEGDLFPSGNDSSGSFPNFNAINTGSPYDTSSTSNHNYPSEYNVDQDRHRFRLRARFGIDADLGEAFTAGIRIATGDSNTPVSTNQSIGASGGNFSKYSIWLDRAWLRYAPIDNPRGSFAVTLGRFENPFYSTELVFDDDLNFDGVAIQASAAVTKTLKPFVTVGAFPVFSTDFNFASNQPAKYKSDDKYLFAAQGGFDWTPWRNASLKFAAAYYDFDNVRGRLSSACTILSSADVCDTDATRPSFAQKGNTYRPLRLITSTSANNFGTTNLYQYYGLATGFRELAITGSADLANFEPVHLLFEGEAVKNLAFDKSAVDAVAVNNRGAVTKTNANGPFEGGDLGYLGRFTVGYSKLENRGDWNLSVAYKYLESDAVIDGLADSDFGLGGTNLKGFIVGGGLALSSHVSAGLRWMSADAIGGPKYGVDVVQFDIKTRF</sequence>
<keyword evidence="2" id="KW-1185">Reference proteome</keyword>
<comment type="caution">
    <text evidence="1">The sequence shown here is derived from an EMBL/GenBank/DDBJ whole genome shotgun (WGS) entry which is preliminary data.</text>
</comment>
<evidence type="ECO:0000313" key="1">
    <source>
        <dbReference type="EMBL" id="NIK88959.1"/>
    </source>
</evidence>
<protein>
    <recommendedName>
        <fullName evidence="3">Porin</fullName>
    </recommendedName>
</protein>
<dbReference type="InterPro" id="IPR011250">
    <property type="entry name" value="OMP/PagP_B-barrel"/>
</dbReference>
<dbReference type="EMBL" id="JAASRM010000001">
    <property type="protein sequence ID" value="NIK88959.1"/>
    <property type="molecule type" value="Genomic_DNA"/>
</dbReference>
<dbReference type="SUPFAM" id="SSF56925">
    <property type="entry name" value="OMPA-like"/>
    <property type="match status" value="1"/>
</dbReference>
<evidence type="ECO:0008006" key="3">
    <source>
        <dbReference type="Google" id="ProtNLM"/>
    </source>
</evidence>
<proteinExistence type="predicted"/>
<dbReference type="Proteomes" id="UP000570514">
    <property type="component" value="Unassembled WGS sequence"/>
</dbReference>
<name>A0A846N0D7_9PROT</name>
<evidence type="ECO:0000313" key="2">
    <source>
        <dbReference type="Proteomes" id="UP000570514"/>
    </source>
</evidence>